<reference evidence="2 3" key="1">
    <citation type="submission" date="2020-04" db="EMBL/GenBank/DDBJ databases">
        <authorList>
            <person name="Laetsch R D."/>
            <person name="Stevens L."/>
            <person name="Kumar S."/>
            <person name="Blaxter L. M."/>
        </authorList>
    </citation>
    <scope>NUCLEOTIDE SEQUENCE [LARGE SCALE GENOMIC DNA]</scope>
</reference>
<dbReference type="EMBL" id="CADEPM010000003">
    <property type="protein sequence ID" value="CAB3401951.1"/>
    <property type="molecule type" value="Genomic_DNA"/>
</dbReference>
<sequence length="244" mass="28003">MSQFAPKRSCQKEDDLVWARGPSKGAKHHVSKRMSAKVSSKCDKNGPERWAGLKWTGSDQAQSAFVGSSESLKLFFMADVYSIDVHQEFDTLCSSLKGSDLLELQILQIVQLYAHHLHTAESEQHQLMYAEECGEEVTALIDQKMPGYEVDEHELYFHRMRECLELEQLIDECPEAEKEYRRKEWLLEIFSDDVSDVDLSDSEEYDDPSEEVGIDVEEEKESFDSLPTFDIVPFSDKVHLEAVN</sequence>
<evidence type="ECO:0000313" key="3">
    <source>
        <dbReference type="Proteomes" id="UP000494206"/>
    </source>
</evidence>
<dbReference type="Proteomes" id="UP000494206">
    <property type="component" value="Unassembled WGS sequence"/>
</dbReference>
<evidence type="ECO:0000256" key="1">
    <source>
        <dbReference type="SAM" id="MobiDB-lite"/>
    </source>
</evidence>
<evidence type="ECO:0000313" key="2">
    <source>
        <dbReference type="EMBL" id="CAB3401951.1"/>
    </source>
</evidence>
<comment type="caution">
    <text evidence="2">The sequence shown here is derived from an EMBL/GenBank/DDBJ whole genome shotgun (WGS) entry which is preliminary data.</text>
</comment>
<keyword evidence="3" id="KW-1185">Reference proteome</keyword>
<protein>
    <submittedName>
        <fullName evidence="2">Uncharacterized protein</fullName>
    </submittedName>
</protein>
<dbReference type="AlphaFoldDB" id="A0A8S1EJ34"/>
<name>A0A8S1EJ34_9PELO</name>
<feature type="compositionally biased region" description="Basic residues" evidence="1">
    <location>
        <begin position="25"/>
        <end position="35"/>
    </location>
</feature>
<proteinExistence type="predicted"/>
<organism evidence="2 3">
    <name type="scientific">Caenorhabditis bovis</name>
    <dbReference type="NCBI Taxonomy" id="2654633"/>
    <lineage>
        <taxon>Eukaryota</taxon>
        <taxon>Metazoa</taxon>
        <taxon>Ecdysozoa</taxon>
        <taxon>Nematoda</taxon>
        <taxon>Chromadorea</taxon>
        <taxon>Rhabditida</taxon>
        <taxon>Rhabditina</taxon>
        <taxon>Rhabditomorpha</taxon>
        <taxon>Rhabditoidea</taxon>
        <taxon>Rhabditidae</taxon>
        <taxon>Peloderinae</taxon>
        <taxon>Caenorhabditis</taxon>
    </lineage>
</organism>
<gene>
    <name evidence="2" type="ORF">CBOVIS_LOCUS4631</name>
</gene>
<feature type="region of interest" description="Disordered" evidence="1">
    <location>
        <begin position="1"/>
        <end position="45"/>
    </location>
</feature>
<accession>A0A8S1EJ34</accession>